<evidence type="ECO:0000313" key="2">
    <source>
        <dbReference type="Proteomes" id="UP001165960"/>
    </source>
</evidence>
<keyword evidence="2" id="KW-1185">Reference proteome</keyword>
<dbReference type="EMBL" id="QTSX02005772">
    <property type="protein sequence ID" value="KAJ9057714.1"/>
    <property type="molecule type" value="Genomic_DNA"/>
</dbReference>
<organism evidence="1 2">
    <name type="scientific">Entomophthora muscae</name>
    <dbReference type="NCBI Taxonomy" id="34485"/>
    <lineage>
        <taxon>Eukaryota</taxon>
        <taxon>Fungi</taxon>
        <taxon>Fungi incertae sedis</taxon>
        <taxon>Zoopagomycota</taxon>
        <taxon>Entomophthoromycotina</taxon>
        <taxon>Entomophthoromycetes</taxon>
        <taxon>Entomophthorales</taxon>
        <taxon>Entomophthoraceae</taxon>
        <taxon>Entomophthora</taxon>
    </lineage>
</organism>
<protein>
    <submittedName>
        <fullName evidence="1">Transcription factor TFIIIB subunit brf1</fullName>
    </submittedName>
</protein>
<reference evidence="1" key="1">
    <citation type="submission" date="2022-04" db="EMBL/GenBank/DDBJ databases">
        <title>Genome of the entomopathogenic fungus Entomophthora muscae.</title>
        <authorList>
            <person name="Elya C."/>
            <person name="Lovett B.R."/>
            <person name="Lee E."/>
            <person name="Macias A.M."/>
            <person name="Hajek A.E."/>
            <person name="De Bivort B.L."/>
            <person name="Kasson M.T."/>
            <person name="De Fine Licht H.H."/>
            <person name="Stajich J.E."/>
        </authorList>
    </citation>
    <scope>NUCLEOTIDE SEQUENCE</scope>
    <source>
        <strain evidence="1">Berkeley</strain>
    </source>
</reference>
<accession>A0ACC2S5S1</accession>
<dbReference type="Proteomes" id="UP001165960">
    <property type="component" value="Unassembled WGS sequence"/>
</dbReference>
<gene>
    <name evidence="1" type="primary">BRF1_3</name>
    <name evidence="1" type="ORF">DSO57_1020049</name>
</gene>
<evidence type="ECO:0000313" key="1">
    <source>
        <dbReference type="EMBL" id="KAJ9057714.1"/>
    </source>
</evidence>
<name>A0ACC2S5S1_9FUNG</name>
<sequence length="456" mass="50844">MKTCKECGSASLEALEAAGTTYCVDCGVVVEENAIVSEVTFGEASNGAATCHGQLISYENTRGRFRNSSGYLESESSETTISNARQKASEIASGLKIASHLTEQAVAYFKLALRKNLTRGRRSEVTVSACLYIACRYKKTSHMLIDFSDIVQASVFSIGKAFLFLRDALNLQDLPIVDPSFYMARFASLCDFGDETKDVLTTAMRLAKRMGRDWMVEGRRPAGICGACLVLAARIHHFSRSPEDLQIVVKVSATTIKKRLIEFSETPSGQLTVGEFLDVDLEDAADPPAFKRARLFEEKEKEQQESSLKSSADKEFVDSQKSICEALRNEIKEFLDTCKEQDITEEPLPEDDLSILDDDDEIKGIFLDEDEVKVKTEFWMDENADYLDAQEAKLRREALGIDQASKKRPRRKNAPKPKISADTPAEAAAQYLKQTTMSKKINYDVINSLFDPVDFN</sequence>
<proteinExistence type="predicted"/>
<comment type="caution">
    <text evidence="1">The sequence shown here is derived from an EMBL/GenBank/DDBJ whole genome shotgun (WGS) entry which is preliminary data.</text>
</comment>